<dbReference type="PANTHER" id="PTHR16861">
    <property type="entry name" value="GLYCOPROTEIN 38"/>
    <property type="match status" value="1"/>
</dbReference>
<feature type="region of interest" description="Disordered" evidence="1">
    <location>
        <begin position="130"/>
        <end position="160"/>
    </location>
</feature>
<dbReference type="VEuPathDB" id="TrichDB:TVAGG3_0077740"/>
<keyword evidence="2" id="KW-1133">Transmembrane helix</keyword>
<dbReference type="InParanoid" id="A2EH25"/>
<proteinExistence type="predicted"/>
<dbReference type="PANTHER" id="PTHR16861:SF4">
    <property type="entry name" value="SH3 DOMAIN PROTEIN (AFU_ORTHOLOGUE AFUA_1G13610)"/>
    <property type="match status" value="1"/>
</dbReference>
<accession>A2EH25</accession>
<dbReference type="Proteomes" id="UP000001542">
    <property type="component" value="Unassembled WGS sequence"/>
</dbReference>
<protein>
    <submittedName>
        <fullName evidence="3">Uncharacterized protein</fullName>
    </submittedName>
</protein>
<dbReference type="RefSeq" id="XP_001320296.1">
    <property type="nucleotide sequence ID" value="XM_001320261.1"/>
</dbReference>
<organism evidence="3 4">
    <name type="scientific">Trichomonas vaginalis (strain ATCC PRA-98 / G3)</name>
    <dbReference type="NCBI Taxonomy" id="412133"/>
    <lineage>
        <taxon>Eukaryota</taxon>
        <taxon>Metamonada</taxon>
        <taxon>Parabasalia</taxon>
        <taxon>Trichomonadida</taxon>
        <taxon>Trichomonadidae</taxon>
        <taxon>Trichomonas</taxon>
    </lineage>
</organism>
<sequence>MFIPHDFAGMPLNYSINTISDQALSYYVEEKNKMVQLIYSYSPVTFNMTFYEYSSNDNFYVMNCLNNKRELLYRNQIQGNNSYSCNNTNYISISLGNGKIEFSKFSFDNPLISNEGLPQYDDGKLKARWPQRTPEITPPDTNGNNNNNNDNDDHLDQNNSSGNKLSGGAIAGIVVGVIVVIAVCIAAFIIIHKRKPSSSNADIGDEV</sequence>
<dbReference type="KEGG" id="tva:4765969"/>
<dbReference type="EMBL" id="DS113386">
    <property type="protein sequence ID" value="EAY08073.1"/>
    <property type="molecule type" value="Genomic_DNA"/>
</dbReference>
<gene>
    <name evidence="3" type="ORF">TVAG_463530</name>
</gene>
<evidence type="ECO:0000313" key="4">
    <source>
        <dbReference type="Proteomes" id="UP000001542"/>
    </source>
</evidence>
<keyword evidence="2" id="KW-0812">Transmembrane</keyword>
<keyword evidence="2" id="KW-0472">Membrane</keyword>
<feature type="transmembrane region" description="Helical" evidence="2">
    <location>
        <begin position="169"/>
        <end position="191"/>
    </location>
</feature>
<evidence type="ECO:0000256" key="2">
    <source>
        <dbReference type="SAM" id="Phobius"/>
    </source>
</evidence>
<keyword evidence="4" id="KW-1185">Reference proteome</keyword>
<dbReference type="SMR" id="A2EH25"/>
<dbReference type="VEuPathDB" id="TrichDB:TVAG_463530"/>
<evidence type="ECO:0000313" key="3">
    <source>
        <dbReference type="EMBL" id="EAY08073.1"/>
    </source>
</evidence>
<reference evidence="3" key="1">
    <citation type="submission" date="2006-10" db="EMBL/GenBank/DDBJ databases">
        <authorList>
            <person name="Amadeo P."/>
            <person name="Zhao Q."/>
            <person name="Wortman J."/>
            <person name="Fraser-Liggett C."/>
            <person name="Carlton J."/>
        </authorList>
    </citation>
    <scope>NUCLEOTIDE SEQUENCE</scope>
    <source>
        <strain evidence="3">G3</strain>
    </source>
</reference>
<name>A2EH25_TRIV3</name>
<dbReference type="AlphaFoldDB" id="A2EH25"/>
<feature type="compositionally biased region" description="Low complexity" evidence="1">
    <location>
        <begin position="140"/>
        <end position="149"/>
    </location>
</feature>
<evidence type="ECO:0000256" key="1">
    <source>
        <dbReference type="SAM" id="MobiDB-lite"/>
    </source>
</evidence>
<reference evidence="3" key="2">
    <citation type="journal article" date="2007" name="Science">
        <title>Draft genome sequence of the sexually transmitted pathogen Trichomonas vaginalis.</title>
        <authorList>
            <person name="Carlton J.M."/>
            <person name="Hirt R.P."/>
            <person name="Silva J.C."/>
            <person name="Delcher A.L."/>
            <person name="Schatz M."/>
            <person name="Zhao Q."/>
            <person name="Wortman J.R."/>
            <person name="Bidwell S.L."/>
            <person name="Alsmark U.C.M."/>
            <person name="Besteiro S."/>
            <person name="Sicheritz-Ponten T."/>
            <person name="Noel C.J."/>
            <person name="Dacks J.B."/>
            <person name="Foster P.G."/>
            <person name="Simillion C."/>
            <person name="Van de Peer Y."/>
            <person name="Miranda-Saavedra D."/>
            <person name="Barton G.J."/>
            <person name="Westrop G.D."/>
            <person name="Mueller S."/>
            <person name="Dessi D."/>
            <person name="Fiori P.L."/>
            <person name="Ren Q."/>
            <person name="Paulsen I."/>
            <person name="Zhang H."/>
            <person name="Bastida-Corcuera F.D."/>
            <person name="Simoes-Barbosa A."/>
            <person name="Brown M.T."/>
            <person name="Hayes R.D."/>
            <person name="Mukherjee M."/>
            <person name="Okumura C.Y."/>
            <person name="Schneider R."/>
            <person name="Smith A.J."/>
            <person name="Vanacova S."/>
            <person name="Villalvazo M."/>
            <person name="Haas B.J."/>
            <person name="Pertea M."/>
            <person name="Feldblyum T.V."/>
            <person name="Utterback T.R."/>
            <person name="Shu C.L."/>
            <person name="Osoegawa K."/>
            <person name="de Jong P.J."/>
            <person name="Hrdy I."/>
            <person name="Horvathova L."/>
            <person name="Zubacova Z."/>
            <person name="Dolezal P."/>
            <person name="Malik S.B."/>
            <person name="Logsdon J.M. Jr."/>
            <person name="Henze K."/>
            <person name="Gupta A."/>
            <person name="Wang C.C."/>
            <person name="Dunne R.L."/>
            <person name="Upcroft J.A."/>
            <person name="Upcroft P."/>
            <person name="White O."/>
            <person name="Salzberg S.L."/>
            <person name="Tang P."/>
            <person name="Chiu C.-H."/>
            <person name="Lee Y.-S."/>
            <person name="Embley T.M."/>
            <person name="Coombs G.H."/>
            <person name="Mottram J.C."/>
            <person name="Tachezy J."/>
            <person name="Fraser-Liggett C.M."/>
            <person name="Johnson P.J."/>
        </authorList>
    </citation>
    <scope>NUCLEOTIDE SEQUENCE [LARGE SCALE GENOMIC DNA]</scope>
    <source>
        <strain evidence="3">G3</strain>
    </source>
</reference>